<keyword evidence="1" id="KW-0808">Transferase</keyword>
<dbReference type="PANTHER" id="PTHR40697:SF3">
    <property type="entry name" value="ACETOIN CATABOLISM PROTEIN X"/>
    <property type="match status" value="1"/>
</dbReference>
<dbReference type="Pfam" id="PF01513">
    <property type="entry name" value="NAD_kinase"/>
    <property type="match status" value="1"/>
</dbReference>
<sequence>MGATVGLIVNPAAGRDIRRLVGGASVSDAYSKRRTAQCVLAGVTLSDDDVDVLVMPDRGSLGQRIVDEAPDDLSVGTLDMPVGGDREDTRRAAGRFEQEADAVVVLGGDGTNRDVAHTIGDVPVVSLSTGTNNVVPSAVDGTVAGGAAALVATGVVPAEEVTTRHGMVEAVAETPTGTQHLRGLATLGVIDQAFVGTRALLDASTILGGVVSRASPTEIGLSGIAGGLTLHSMDQPGGVGFRVGPVESTDQHVRAVTVPGVVERVGIGEWRQLGDGESLSFDIDRGVLSVDGERELELRDASIDIHPVADGPSIVDVEATYRAATEQDFFSSTR</sequence>
<evidence type="ECO:0000313" key="2">
    <source>
        <dbReference type="Proteomes" id="UP001597187"/>
    </source>
</evidence>
<dbReference type="InterPro" id="IPR002504">
    <property type="entry name" value="NADK"/>
</dbReference>
<dbReference type="RefSeq" id="WP_250873362.1">
    <property type="nucleotide sequence ID" value="NZ_JALXFV010000003.1"/>
</dbReference>
<dbReference type="PANTHER" id="PTHR40697">
    <property type="entry name" value="ACETOIN CATABOLISM PROTEIN X"/>
    <property type="match status" value="1"/>
</dbReference>
<name>A0ABD6AUG8_9EURY</name>
<dbReference type="Proteomes" id="UP001597187">
    <property type="component" value="Unassembled WGS sequence"/>
</dbReference>
<dbReference type="InterPro" id="IPR039065">
    <property type="entry name" value="AcoX-like"/>
</dbReference>
<gene>
    <name evidence="1" type="ORF">ACFSBT_08975</name>
</gene>
<dbReference type="SUPFAM" id="SSF111331">
    <property type="entry name" value="NAD kinase/diacylglycerol kinase-like"/>
    <property type="match status" value="1"/>
</dbReference>
<dbReference type="InterPro" id="IPR016064">
    <property type="entry name" value="NAD/diacylglycerol_kinase_sf"/>
</dbReference>
<proteinExistence type="predicted"/>
<keyword evidence="2" id="KW-1185">Reference proteome</keyword>
<accession>A0ABD6AUG8</accession>
<comment type="caution">
    <text evidence="1">The sequence shown here is derived from an EMBL/GenBank/DDBJ whole genome shotgun (WGS) entry which is preliminary data.</text>
</comment>
<protein>
    <submittedName>
        <fullName evidence="1">NAD(+)/NADH kinase</fullName>
    </submittedName>
</protein>
<dbReference type="AlphaFoldDB" id="A0ABD6AUG8"/>
<keyword evidence="1" id="KW-0418">Kinase</keyword>
<evidence type="ECO:0000313" key="1">
    <source>
        <dbReference type="EMBL" id="MFD1513409.1"/>
    </source>
</evidence>
<dbReference type="Gene3D" id="3.40.50.10330">
    <property type="entry name" value="Probable inorganic polyphosphate/atp-NAD kinase, domain 1"/>
    <property type="match status" value="1"/>
</dbReference>
<dbReference type="EMBL" id="JBHUDC010000003">
    <property type="protein sequence ID" value="MFD1513409.1"/>
    <property type="molecule type" value="Genomic_DNA"/>
</dbReference>
<dbReference type="GO" id="GO:0016301">
    <property type="term" value="F:kinase activity"/>
    <property type="evidence" value="ECO:0007669"/>
    <property type="project" value="UniProtKB-KW"/>
</dbReference>
<reference evidence="1 2" key="1">
    <citation type="journal article" date="2019" name="Int. J. Syst. Evol. Microbiol.">
        <title>The Global Catalogue of Microorganisms (GCM) 10K type strain sequencing project: providing services to taxonomists for standard genome sequencing and annotation.</title>
        <authorList>
            <consortium name="The Broad Institute Genomics Platform"/>
            <consortium name="The Broad Institute Genome Sequencing Center for Infectious Disease"/>
            <person name="Wu L."/>
            <person name="Ma J."/>
        </authorList>
    </citation>
    <scope>NUCLEOTIDE SEQUENCE [LARGE SCALE GENOMIC DNA]</scope>
    <source>
        <strain evidence="1 2">CGMCC 1.12563</strain>
    </source>
</reference>
<dbReference type="InterPro" id="IPR017438">
    <property type="entry name" value="ATP-NAD_kinase_N"/>
</dbReference>
<organism evidence="1 2">
    <name type="scientific">Halomarina rubra</name>
    <dbReference type="NCBI Taxonomy" id="2071873"/>
    <lineage>
        <taxon>Archaea</taxon>
        <taxon>Methanobacteriati</taxon>
        <taxon>Methanobacteriota</taxon>
        <taxon>Stenosarchaea group</taxon>
        <taxon>Halobacteria</taxon>
        <taxon>Halobacteriales</taxon>
        <taxon>Natronomonadaceae</taxon>
        <taxon>Halomarina</taxon>
    </lineage>
</organism>